<accession>A0A542YUV4</accession>
<feature type="region of interest" description="Disordered" evidence="1">
    <location>
        <begin position="650"/>
        <end position="685"/>
    </location>
</feature>
<evidence type="ECO:0000256" key="2">
    <source>
        <dbReference type="SAM" id="Phobius"/>
    </source>
</evidence>
<dbReference type="InterPro" id="IPR051943">
    <property type="entry name" value="TRAFAC_Dynamin-like_GTPase"/>
</dbReference>
<dbReference type="InterPro" id="IPR027417">
    <property type="entry name" value="P-loop_NTPase"/>
</dbReference>
<gene>
    <name evidence="4" type="ORF">FB467_3020</name>
</gene>
<dbReference type="AlphaFoldDB" id="A0A542YUV4"/>
<keyword evidence="5" id="KW-1185">Reference proteome</keyword>
<evidence type="ECO:0000313" key="5">
    <source>
        <dbReference type="Proteomes" id="UP000319516"/>
    </source>
</evidence>
<feature type="domain" description="Dynamin N-terminal" evidence="3">
    <location>
        <begin position="135"/>
        <end position="284"/>
    </location>
</feature>
<evidence type="ECO:0000259" key="3">
    <source>
        <dbReference type="Pfam" id="PF00350"/>
    </source>
</evidence>
<dbReference type="EMBL" id="VFOP01000001">
    <property type="protein sequence ID" value="TQL51853.1"/>
    <property type="molecule type" value="Genomic_DNA"/>
</dbReference>
<proteinExistence type="predicted"/>
<feature type="compositionally biased region" description="Basic and acidic residues" evidence="1">
    <location>
        <begin position="656"/>
        <end position="673"/>
    </location>
</feature>
<organism evidence="4 5">
    <name type="scientific">Ornithinicoccus hortensis</name>
    <dbReference type="NCBI Taxonomy" id="82346"/>
    <lineage>
        <taxon>Bacteria</taxon>
        <taxon>Bacillati</taxon>
        <taxon>Actinomycetota</taxon>
        <taxon>Actinomycetes</taxon>
        <taxon>Micrococcales</taxon>
        <taxon>Intrasporangiaceae</taxon>
        <taxon>Ornithinicoccus</taxon>
    </lineage>
</organism>
<dbReference type="OrthoDB" id="3798616at2"/>
<keyword evidence="2" id="KW-1133">Transmembrane helix</keyword>
<dbReference type="RefSeq" id="WP_141785806.1">
    <property type="nucleotide sequence ID" value="NZ_BAAAIK010000001.1"/>
</dbReference>
<reference evidence="4 5" key="1">
    <citation type="submission" date="2019-06" db="EMBL/GenBank/DDBJ databases">
        <title>Sequencing the genomes of 1000 actinobacteria strains.</title>
        <authorList>
            <person name="Klenk H.-P."/>
        </authorList>
    </citation>
    <scope>NUCLEOTIDE SEQUENCE [LARGE SCALE GENOMIC DNA]</scope>
    <source>
        <strain evidence="4 5">DSM 12335</strain>
    </source>
</reference>
<sequence>MAVCTSCGLHNEEDAVFCARCNHFLEWEEEGAGEPTPQPAPEVEAEPAAEVEPELEPAPEPEVKPTPEPAAEVEPAPRPPPEPQAEPRAAAPEPVARALDTIDEGARLAREQNRPDLVEHLEQARGRLRQGSATVAVVGEFKQGKSTLVNALLQTAVCPVDADVVTAVPTVVSHGAKASVTAYRQPDGDGPVRPVQASFNDIRALVADSSGDGGQRYVEVHLPHRMLRAGLRLIDTPGVGGLDSAYGQLALGALQTADGALFVTDASQELTQPEVDFLRSATSRCPNAAVVVSKTDLYPEWRRMVELNRGHLRAAGIDLPVLPVSSFLRLRATTDPSLNEEAGFAPLVTFLASVVSSQAGRAAEQAVAEVDFVAEHLAAATRAEKAVLAEPVRSEEVIQDLGRTHQRAAGLAAASAGWKVALSDGVQDLIADVDHDLQQRLRSVLREAEGVIEAGDPLETWDDTEAWLRRQVATAAVQNRELLLSRATELAADLAADFELAGGAFALRLRGLSDVTETAAMPDSAAIAVRPGRLQSIMMVTRTTTFGPMLMFSVAGLFGLAMPLVGVAAAALGAGLGQRAMREEGQRVRAGRRQQAKAAARKYVEEVSFVLSKESRDSLRETQRQLRDDFQARAEVLEASVSAALRAAQQASALGPEDRATRSRELAARDQRLARLTRGPAGGGV</sequence>
<feature type="region of interest" description="Disordered" evidence="1">
    <location>
        <begin position="29"/>
        <end position="93"/>
    </location>
</feature>
<protein>
    <submittedName>
        <fullName evidence="4">Dynamin family protein</fullName>
    </submittedName>
</protein>
<feature type="transmembrane region" description="Helical" evidence="2">
    <location>
        <begin position="549"/>
        <end position="572"/>
    </location>
</feature>
<keyword evidence="2" id="KW-0472">Membrane</keyword>
<feature type="compositionally biased region" description="Acidic residues" evidence="1">
    <location>
        <begin position="43"/>
        <end position="59"/>
    </location>
</feature>
<evidence type="ECO:0000256" key="1">
    <source>
        <dbReference type="SAM" id="MobiDB-lite"/>
    </source>
</evidence>
<dbReference type="Pfam" id="PF00350">
    <property type="entry name" value="Dynamin_N"/>
    <property type="match status" value="1"/>
</dbReference>
<dbReference type="SUPFAM" id="SSF52540">
    <property type="entry name" value="P-loop containing nucleoside triphosphate hydrolases"/>
    <property type="match status" value="1"/>
</dbReference>
<dbReference type="Proteomes" id="UP000319516">
    <property type="component" value="Unassembled WGS sequence"/>
</dbReference>
<name>A0A542YUV4_9MICO</name>
<dbReference type="PANTHER" id="PTHR43681:SF1">
    <property type="entry name" value="SARCALUMENIN"/>
    <property type="match status" value="1"/>
</dbReference>
<dbReference type="PANTHER" id="PTHR43681">
    <property type="entry name" value="TRANSMEMBRANE GTPASE FZO"/>
    <property type="match status" value="1"/>
</dbReference>
<evidence type="ECO:0000313" key="4">
    <source>
        <dbReference type="EMBL" id="TQL51853.1"/>
    </source>
</evidence>
<comment type="caution">
    <text evidence="4">The sequence shown here is derived from an EMBL/GenBank/DDBJ whole genome shotgun (WGS) entry which is preliminary data.</text>
</comment>
<dbReference type="Gene3D" id="3.40.50.300">
    <property type="entry name" value="P-loop containing nucleotide triphosphate hydrolases"/>
    <property type="match status" value="1"/>
</dbReference>
<keyword evidence="2" id="KW-0812">Transmembrane</keyword>
<dbReference type="InterPro" id="IPR045063">
    <property type="entry name" value="Dynamin_N"/>
</dbReference>